<organism evidence="4 5">
    <name type="scientific">Sphingomonas floccifaciens</name>
    <dbReference type="NCBI Taxonomy" id="1844115"/>
    <lineage>
        <taxon>Bacteria</taxon>
        <taxon>Pseudomonadati</taxon>
        <taxon>Pseudomonadota</taxon>
        <taxon>Alphaproteobacteria</taxon>
        <taxon>Sphingomonadales</taxon>
        <taxon>Sphingomonadaceae</taxon>
        <taxon>Sphingomonas</taxon>
    </lineage>
</organism>
<dbReference type="InterPro" id="IPR005546">
    <property type="entry name" value="Autotransporte_beta"/>
</dbReference>
<evidence type="ECO:0000259" key="3">
    <source>
        <dbReference type="PROSITE" id="PS51208"/>
    </source>
</evidence>
<dbReference type="RefSeq" id="WP_380937793.1">
    <property type="nucleotide sequence ID" value="NZ_JBHUFC010000001.1"/>
</dbReference>
<keyword evidence="5" id="KW-1185">Reference proteome</keyword>
<dbReference type="Proteomes" id="UP001597283">
    <property type="component" value="Unassembled WGS sequence"/>
</dbReference>
<dbReference type="InterPro" id="IPR011050">
    <property type="entry name" value="Pectin_lyase_fold/virulence"/>
</dbReference>
<dbReference type="NCBIfam" id="TIGR02601">
    <property type="entry name" value="autotrns_rpt"/>
    <property type="match status" value="11"/>
</dbReference>
<comment type="caution">
    <text evidence="4">The sequence shown here is derived from an EMBL/GenBank/DDBJ whole genome shotgun (WGS) entry which is preliminary data.</text>
</comment>
<keyword evidence="1 2" id="KW-0732">Signal</keyword>
<dbReference type="SUPFAM" id="SSF103515">
    <property type="entry name" value="Autotransporter"/>
    <property type="match status" value="1"/>
</dbReference>
<dbReference type="Gene3D" id="2.160.20.20">
    <property type="match status" value="2"/>
</dbReference>
<dbReference type="PANTHER" id="PTHR35037:SF3">
    <property type="entry name" value="C-TERMINAL REGION OF AIDA-LIKE PROTEIN"/>
    <property type="match status" value="1"/>
</dbReference>
<dbReference type="PROSITE" id="PS51208">
    <property type="entry name" value="AUTOTRANSPORTER"/>
    <property type="match status" value="1"/>
</dbReference>
<proteinExistence type="predicted"/>
<dbReference type="PANTHER" id="PTHR35037">
    <property type="entry name" value="C-TERMINAL REGION OF AIDA-LIKE PROTEIN"/>
    <property type="match status" value="1"/>
</dbReference>
<evidence type="ECO:0000313" key="4">
    <source>
        <dbReference type="EMBL" id="MFD1786118.1"/>
    </source>
</evidence>
<dbReference type="InterPro" id="IPR013425">
    <property type="entry name" value="Autotrns_rpt"/>
</dbReference>
<evidence type="ECO:0000256" key="1">
    <source>
        <dbReference type="ARBA" id="ARBA00022729"/>
    </source>
</evidence>
<dbReference type="SMART" id="SM00869">
    <property type="entry name" value="Autotransporter"/>
    <property type="match status" value="1"/>
</dbReference>
<dbReference type="EMBL" id="JBHUFC010000001">
    <property type="protein sequence ID" value="MFD1786118.1"/>
    <property type="molecule type" value="Genomic_DNA"/>
</dbReference>
<dbReference type="InterPro" id="IPR036709">
    <property type="entry name" value="Autotransporte_beta_dom_sf"/>
</dbReference>
<feature type="signal peptide" evidence="2">
    <location>
        <begin position="1"/>
        <end position="36"/>
    </location>
</feature>
<dbReference type="InterPro" id="IPR012332">
    <property type="entry name" value="Autotransporter_pectin_lyase_C"/>
</dbReference>
<dbReference type="Pfam" id="PF12951">
    <property type="entry name" value="PATR"/>
    <property type="match status" value="12"/>
</dbReference>
<feature type="chain" id="PRO_5047108903" evidence="2">
    <location>
        <begin position="37"/>
        <end position="2408"/>
    </location>
</feature>
<evidence type="ECO:0000256" key="2">
    <source>
        <dbReference type="SAM" id="SignalP"/>
    </source>
</evidence>
<name>A0ABW4N8C4_9SPHN</name>
<gene>
    <name evidence="4" type="ORF">ACFSC3_00895</name>
</gene>
<protein>
    <submittedName>
        <fullName evidence="4">Autotransporter-associated beta strand repeat-containing protein</fullName>
    </submittedName>
</protein>
<evidence type="ECO:0000313" key="5">
    <source>
        <dbReference type="Proteomes" id="UP001597283"/>
    </source>
</evidence>
<dbReference type="InterPro" id="IPR051551">
    <property type="entry name" value="Autotransporter_adhesion"/>
</dbReference>
<sequence length="2408" mass="235352">MPAVTKTSSPMRRRSLRPILLATVFTAGAIPSLAQAQTVVSANTSPSSSTSVGGEATVTVSPGVTVTFTGTSRWISYNSAPTSAGPVITNNGTILATATTTTSGARAIDTTGNYTSRSLTLNNNAGAEIRSAQDVLRIYNLENNVAENGTTITVNNAGTMRSLIGDGIDLFYVPNANLLLTNTGVINAGANGMTFGNGTIEQRGQIVAAGTAINSSSSISTLSRTITLGSGSTTQGGSNGIYVASGNNTITVEGGASLSGVATGIYMLSSGTNVVNVLAGGSVTGAGKLKADGSPDSDGMYVSALTLNNYGTISGTDYGISGQSSTAHVRNITLYAGSTTSGGSGAIDFYGGMNTISIETGATVVGEVSGGVASTNGYDTLKLFGSGTAVLPAISNFEELQVNGGDWTAPGTLNVATAGATIANGATLRLGNGGTLGSVNGAIVNNGSLFFNRSDSYTQVAAQTISGSGTLEIVSGTYSLANANSYSGATMITGGALRASADNAFSSASAITIGANGTLNLNGFSQTARGVTGAGAVQLGTANATLTFGADNADATLSGEISGTGNLVKTGSGLLTLSGTNSFLGTTTVDGGSLTVTGALAGGVAMNTGVLSGGGTIAGAVTMAANTGIAPGTAGTAGTLRTGSLVLNADTTLAFDLGAPGVANAAQSDRVIVTGDLTLDGTLNVNNVGGFGMGVYRLIDYTGALTDNGLLIGSMPAGTDLNLVSVQTSMGQQVNLVYGNSSTLVPAVQFWDGSGSSGDAVISGGAGSWVRALDSWARSDGVRNDAWGEQFAVFGTTGGRVTIDDSIRFGGMQFMVDGYEIASGTGSLEAIEAVTSIRVDPNISATISTGISGTGGLAKLDSGVLTLTGANSYTGGTVVNGGRLRFAGAGALPGNFTVASAGVVEIALDQSVPTLAGDGLVELGATLTIGAGDADSSFAGRLTGTGGIVKTGTGTLLLSGDNSFGGGTSLTGGTIRLAAGGAIGSGAISIDAGTTLDLAGVPTQIGQLSGAGTLLIGTDGSLTTGGSGDSSFTGSITGTRGALIKTGTGTLTLSGANSFSGGTTISNGTLSIAAANSLANGGAVQIDAAGTLQIGVNKTIAGLTGSGAIALGGNTLTVSTSRTVEFSGVASGTGGITKSGSGSLTLGGANSYTGRTAVTAGTVLVNGSVAGEATVASGATLGGTGTVAGAVTVASGGTLAVGTAGSAGVLTLGSLVLNSGSNLNYDLGAPGNVSASDRLVVTGDVTLAGALNITDIGQFGAGVYRLIDYGGALTNTGITFGTLPNGVSSAQLDLQTNVANQVNLVVSGALPEIQFWDGAGTGGDGTIAGGNGSWTNQTYNWTNSDGTQNNRWGARMAIFQGTGGTVTTDANLSFTGMQFTTNGYVIAPGTGALTSVTAEGNIRVDAGVTARIDAAIGGSGGLTKLDSGTLILGGQNGYSGATTVSGGTLRLASTNAIASSSGVALESGATLDVAADNTLATLSGTGSVQLTGTLSVGANNAAGAFGGTFSGTGALEKVGSGVFSISGSQSHGGGTRVTAGTLRLDGATGLGTGAVTVASGATLDLNGAALSVSRLAGTGAVTLGTGGVLTVAEAGADGSFDGVISGAGKLVKAGSGTLTLSGANTHSGGTRIDGGTLVLASSNAIPTSGAVEIASAGTLSITTAKTIGALSGAGNVALGSNTLTVGSGNGSSSYSGSISGTGALTKTGTGTLTLTGANSYTGGTTISSGTLALASGSSIVGRVNVSGSTGVLDLTSGSRTLEGLRGVSGAKVLLDRSTLTIAGSATETWAGVISGSGGVEKAGTGTLTFSGANTYTGATTISGGVLRAGATNVIARSAVIMGAGQFDLANFDQTIAGLSGTGTVTLGSATLTVGGNNASTSYDGVISGTGNLVKTGSGTLTLTGANSYSGFSRIDGGQLVINGSLANATTIIGSGGRLGGNGSFGSLDVAGRIAPGNSIGTITTTGNIVFRAGSLYEVETSATAGSDKVVVGGNVLIEGGSVRVMPLGAGYKAQTTYQIVAASGSITGKFADVTSDLAFLAPTLVYTDSSVNLLLRRTDISFERTAKTPNQKAVAAAVQAGQSGIVLDQILGQDTAGARQGFTQLSGELYAALPALALHHARLGRDAAFDRLAEPVRRGAWMQYNSSDMEIEGSGTAALDRRAIGVRGGIDVPVGDVRLGLLAGYGANDLDSRVLVSRATTSATTVGVYGGYRVDALSIRFGANFESSTAKVDRSVVIGDYGDTLAGRGTTSMFQSYGELAHTFSMRRWKIEPFVGLDVGRLVSDPITETGGAAALDLGRVDTGVWGGKAGVRFDGRPPVLVGSMFRLTGSIAVQSQNFDAVATRSARFLATGQGFSITGNHPSNLSATTDLGLSLNAGGGTLSVRYVGEFARNAQDHGVRATFGWRL</sequence>
<dbReference type="SUPFAM" id="SSF51126">
    <property type="entry name" value="Pectin lyase-like"/>
    <property type="match status" value="6"/>
</dbReference>
<accession>A0ABW4N8C4</accession>
<reference evidence="5" key="1">
    <citation type="journal article" date="2019" name="Int. J. Syst. Evol. Microbiol.">
        <title>The Global Catalogue of Microorganisms (GCM) 10K type strain sequencing project: providing services to taxonomists for standard genome sequencing and annotation.</title>
        <authorList>
            <consortium name="The Broad Institute Genomics Platform"/>
            <consortium name="The Broad Institute Genome Sequencing Center for Infectious Disease"/>
            <person name="Wu L."/>
            <person name="Ma J."/>
        </authorList>
    </citation>
    <scope>NUCLEOTIDE SEQUENCE [LARGE SCALE GENOMIC DNA]</scope>
    <source>
        <strain evidence="5">Q85</strain>
    </source>
</reference>
<feature type="domain" description="Autotransporter" evidence="3">
    <location>
        <begin position="2133"/>
        <end position="2408"/>
    </location>
</feature>